<accession>A0ABQ1RNI0</accession>
<feature type="transmembrane region" description="Helical" evidence="1">
    <location>
        <begin position="242"/>
        <end position="266"/>
    </location>
</feature>
<name>A0ABQ1RNI0_9ALTE</name>
<feature type="domain" description="DUF6161" evidence="2">
    <location>
        <begin position="159"/>
        <end position="360"/>
    </location>
</feature>
<dbReference type="InterPro" id="IPR046159">
    <property type="entry name" value="DUF6161"/>
</dbReference>
<evidence type="ECO:0000313" key="4">
    <source>
        <dbReference type="Proteomes" id="UP000614272"/>
    </source>
</evidence>
<organism evidence="3 4">
    <name type="scientific">Lacimicrobium alkaliphilum</name>
    <dbReference type="NCBI Taxonomy" id="1526571"/>
    <lineage>
        <taxon>Bacteria</taxon>
        <taxon>Pseudomonadati</taxon>
        <taxon>Pseudomonadota</taxon>
        <taxon>Gammaproteobacteria</taxon>
        <taxon>Alteromonadales</taxon>
        <taxon>Alteromonadaceae</taxon>
        <taxon>Lacimicrobium</taxon>
    </lineage>
</organism>
<evidence type="ECO:0000259" key="2">
    <source>
        <dbReference type="Pfam" id="PF19658"/>
    </source>
</evidence>
<keyword evidence="1" id="KW-0812">Transmembrane</keyword>
<keyword evidence="1" id="KW-1133">Transmembrane helix</keyword>
<protein>
    <recommendedName>
        <fullName evidence="2">DUF6161 domain-containing protein</fullName>
    </recommendedName>
</protein>
<comment type="caution">
    <text evidence="3">The sequence shown here is derived from an EMBL/GenBank/DDBJ whole genome shotgun (WGS) entry which is preliminary data.</text>
</comment>
<dbReference type="Proteomes" id="UP000614272">
    <property type="component" value="Unassembled WGS sequence"/>
</dbReference>
<evidence type="ECO:0000313" key="3">
    <source>
        <dbReference type="EMBL" id="GGD73522.1"/>
    </source>
</evidence>
<gene>
    <name evidence="3" type="ORF">GCM10011357_30760</name>
</gene>
<keyword evidence="4" id="KW-1185">Reference proteome</keyword>
<dbReference type="EMBL" id="BMGJ01000014">
    <property type="protein sequence ID" value="GGD73522.1"/>
    <property type="molecule type" value="Genomic_DNA"/>
</dbReference>
<keyword evidence="1" id="KW-0472">Membrane</keyword>
<proteinExistence type="predicted"/>
<evidence type="ECO:0000256" key="1">
    <source>
        <dbReference type="SAM" id="Phobius"/>
    </source>
</evidence>
<dbReference type="RefSeq" id="WP_099035705.1">
    <property type="nucleotide sequence ID" value="NZ_BMGJ01000014.1"/>
</dbReference>
<reference evidence="4" key="1">
    <citation type="journal article" date="2019" name="Int. J. Syst. Evol. Microbiol.">
        <title>The Global Catalogue of Microorganisms (GCM) 10K type strain sequencing project: providing services to taxonomists for standard genome sequencing and annotation.</title>
        <authorList>
            <consortium name="The Broad Institute Genomics Platform"/>
            <consortium name="The Broad Institute Genome Sequencing Center for Infectious Disease"/>
            <person name="Wu L."/>
            <person name="Ma J."/>
        </authorList>
    </citation>
    <scope>NUCLEOTIDE SEQUENCE [LARGE SCALE GENOMIC DNA]</scope>
    <source>
        <strain evidence="4">CGMCC 1.12923</strain>
    </source>
</reference>
<dbReference type="Pfam" id="PF19658">
    <property type="entry name" value="DUF6161"/>
    <property type="match status" value="1"/>
</dbReference>
<feature type="transmembrane region" description="Helical" evidence="1">
    <location>
        <begin position="278"/>
        <end position="301"/>
    </location>
</feature>
<sequence length="381" mass="43462">MFSTIVAQWEAQNHEALKQSKGNLEGFLTFIDFPFLCKITGKAIEEEVTESPMVAANMLYLCCAPKKGQYNQDTNNFVQWYHGIGMPNANGRSSPLFSAFLRSEGYRFKANRILQKLDLFGVDANLQSLGNSLEIATAEILKVKHECEESATDFELWKQSEKSKHEQWKDQQLQDFESYSRQLLRRYVSEKTRYIRRTNEVLQTGEETVEKAKDVYLSQIELDASVTYWESKKDVHKGSRKIWLIAMFALVALTAFSPLLVSLLPVPDLTEDKLLLNAFNPMTLITSVLLISLLSFCIRLCSKQYSTQQHLYLEAEERKTMLKTYLALMNEGKLVEQEDRKVALDTLFRAAQTGIVAENGSIVPSETIIRIVEKQTAATKP</sequence>